<dbReference type="RefSeq" id="WP_245882306.1">
    <property type="nucleotide sequence ID" value="NZ_PVTE01000008.1"/>
</dbReference>
<dbReference type="InterPro" id="IPR036192">
    <property type="entry name" value="Cell_div_ZapA-like_sf"/>
</dbReference>
<keyword evidence="1" id="KW-0131">Cell cycle</keyword>
<name>A0A2T0T0U8_9BACT</name>
<protein>
    <submittedName>
        <fullName evidence="1">Cell division protein ZapA</fullName>
    </submittedName>
</protein>
<keyword evidence="1" id="KW-0132">Cell division</keyword>
<dbReference type="SUPFAM" id="SSF102829">
    <property type="entry name" value="Cell division protein ZapA-like"/>
    <property type="match status" value="1"/>
</dbReference>
<comment type="caution">
    <text evidence="1">The sequence shown here is derived from an EMBL/GenBank/DDBJ whole genome shotgun (WGS) entry which is preliminary data.</text>
</comment>
<dbReference type="GO" id="GO:0051301">
    <property type="term" value="P:cell division"/>
    <property type="evidence" value="ECO:0007669"/>
    <property type="project" value="UniProtKB-KW"/>
</dbReference>
<dbReference type="InterPro" id="IPR042233">
    <property type="entry name" value="Cell_div_ZapA_N"/>
</dbReference>
<dbReference type="Proteomes" id="UP000238375">
    <property type="component" value="Unassembled WGS sequence"/>
</dbReference>
<keyword evidence="2" id="KW-1185">Reference proteome</keyword>
<accession>A0A2T0T0U8</accession>
<proteinExistence type="predicted"/>
<dbReference type="InterPro" id="IPR007838">
    <property type="entry name" value="Cell_div_ZapA-like"/>
</dbReference>
<organism evidence="1 2">
    <name type="scientific">Spirosoma oryzae</name>
    <dbReference type="NCBI Taxonomy" id="1469603"/>
    <lineage>
        <taxon>Bacteria</taxon>
        <taxon>Pseudomonadati</taxon>
        <taxon>Bacteroidota</taxon>
        <taxon>Cytophagia</taxon>
        <taxon>Cytophagales</taxon>
        <taxon>Cytophagaceae</taxon>
        <taxon>Spirosoma</taxon>
    </lineage>
</organism>
<gene>
    <name evidence="1" type="ORF">CLV58_108188</name>
</gene>
<dbReference type="Gene3D" id="3.30.160.880">
    <property type="entry name" value="Cell division protein ZapA protomer, N-terminal domain"/>
    <property type="match status" value="1"/>
</dbReference>
<evidence type="ECO:0000313" key="1">
    <source>
        <dbReference type="EMBL" id="PRY39298.1"/>
    </source>
</evidence>
<reference evidence="1 2" key="1">
    <citation type="submission" date="2018-03" db="EMBL/GenBank/DDBJ databases">
        <title>Genomic Encyclopedia of Archaeal and Bacterial Type Strains, Phase II (KMG-II): from individual species to whole genera.</title>
        <authorList>
            <person name="Goeker M."/>
        </authorList>
    </citation>
    <scope>NUCLEOTIDE SEQUENCE [LARGE SCALE GENOMIC DNA]</scope>
    <source>
        <strain evidence="1 2">DSM 28354</strain>
    </source>
</reference>
<dbReference type="Pfam" id="PF05164">
    <property type="entry name" value="ZapA"/>
    <property type="match status" value="1"/>
</dbReference>
<dbReference type="AlphaFoldDB" id="A0A2T0T0U8"/>
<dbReference type="EMBL" id="PVTE01000008">
    <property type="protein sequence ID" value="PRY39298.1"/>
    <property type="molecule type" value="Genomic_DNA"/>
</dbReference>
<evidence type="ECO:0000313" key="2">
    <source>
        <dbReference type="Proteomes" id="UP000238375"/>
    </source>
</evidence>
<sequence>MSTKPTSAIEERPVNVKIAGIGYKILVEPETEAFVRNAAERLQQLLDELRDEGIDNPHEAMMRVAFDGLVNKFRSEQQGQQLQQMLYKRIAHLDNVVTSA</sequence>